<feature type="domain" description="Peptidase metallopeptidase" evidence="1">
    <location>
        <begin position="97"/>
        <end position="253"/>
    </location>
</feature>
<dbReference type="RefSeq" id="WP_169343612.1">
    <property type="nucleotide sequence ID" value="NZ_JABBJJ010000016.1"/>
</dbReference>
<dbReference type="EMBL" id="JABBJJ010000016">
    <property type="protein sequence ID" value="NMO14314.1"/>
    <property type="molecule type" value="Genomic_DNA"/>
</dbReference>
<protein>
    <recommendedName>
        <fullName evidence="1">Peptidase metallopeptidase domain-containing protein</fullName>
    </recommendedName>
</protein>
<reference evidence="2 3" key="1">
    <citation type="submission" date="2020-04" db="EMBL/GenBank/DDBJ databases">
        <title>Draft genome of Pyxidicoccus fallax type strain.</title>
        <authorList>
            <person name="Whitworth D.E."/>
        </authorList>
    </citation>
    <scope>NUCLEOTIDE SEQUENCE [LARGE SCALE GENOMIC DNA]</scope>
    <source>
        <strain evidence="2 3">DSM 14698</strain>
    </source>
</reference>
<dbReference type="PROSITE" id="PS51257">
    <property type="entry name" value="PROKAR_LIPOPROTEIN"/>
    <property type="match status" value="1"/>
</dbReference>
<dbReference type="SUPFAM" id="SSF55486">
    <property type="entry name" value="Metalloproteases ('zincins'), catalytic domain"/>
    <property type="match status" value="1"/>
</dbReference>
<evidence type="ECO:0000259" key="1">
    <source>
        <dbReference type="SMART" id="SM00235"/>
    </source>
</evidence>
<dbReference type="Proteomes" id="UP000518300">
    <property type="component" value="Unassembled WGS sequence"/>
</dbReference>
<evidence type="ECO:0000313" key="3">
    <source>
        <dbReference type="Proteomes" id="UP000518300"/>
    </source>
</evidence>
<dbReference type="GO" id="GO:0008237">
    <property type="term" value="F:metallopeptidase activity"/>
    <property type="evidence" value="ECO:0007669"/>
    <property type="project" value="InterPro"/>
</dbReference>
<name>A0A848L6N6_9BACT</name>
<comment type="caution">
    <text evidence="2">The sequence shown here is derived from an EMBL/GenBank/DDBJ whole genome shotgun (WGS) entry which is preliminary data.</text>
</comment>
<proteinExistence type="predicted"/>
<dbReference type="GO" id="GO:0006508">
    <property type="term" value="P:proteolysis"/>
    <property type="evidence" value="ECO:0007669"/>
    <property type="project" value="InterPro"/>
</dbReference>
<organism evidence="2 3">
    <name type="scientific">Pyxidicoccus fallax</name>
    <dbReference type="NCBI Taxonomy" id="394095"/>
    <lineage>
        <taxon>Bacteria</taxon>
        <taxon>Pseudomonadati</taxon>
        <taxon>Myxococcota</taxon>
        <taxon>Myxococcia</taxon>
        <taxon>Myxococcales</taxon>
        <taxon>Cystobacterineae</taxon>
        <taxon>Myxococcaceae</taxon>
        <taxon>Pyxidicoccus</taxon>
    </lineage>
</organism>
<dbReference type="Gene3D" id="3.40.390.10">
    <property type="entry name" value="Collagenase (Catalytic Domain)"/>
    <property type="match status" value="1"/>
</dbReference>
<keyword evidence="3" id="KW-1185">Reference proteome</keyword>
<accession>A0A848L6N6</accession>
<gene>
    <name evidence="2" type="ORF">HG543_05510</name>
</gene>
<dbReference type="GO" id="GO:0008270">
    <property type="term" value="F:zinc ion binding"/>
    <property type="evidence" value="ECO:0007669"/>
    <property type="project" value="InterPro"/>
</dbReference>
<evidence type="ECO:0000313" key="2">
    <source>
        <dbReference type="EMBL" id="NMO14314.1"/>
    </source>
</evidence>
<dbReference type="InterPro" id="IPR006026">
    <property type="entry name" value="Peptidase_Metallo"/>
</dbReference>
<dbReference type="AlphaFoldDB" id="A0A848L6N6"/>
<dbReference type="SMART" id="SM00235">
    <property type="entry name" value="ZnMc"/>
    <property type="match status" value="1"/>
</dbReference>
<sequence length="276" mass="28985">MLDVRSVALLAGVSLLGSACGSAEPELLSEEQVQDVSFEEFLATAYDEPDSDVYVVNGDEAVQGLAGLREYFQKRVGGGGAPGTSEGALTAQCSGGVYNKWSASAARGLTYCVSNTFGANKSRVITAMATATAAWEAAANVNYTYLSQYDGDCTAAQAGVVFDVRPTTNTSYLARAFFPNATRSGRNILISTSALGTIAPYTLAGLLRHELGHTLGFVHEYVRVSTSGCYDSSTGACPLTAYDPASVMHYPQCGGTNTGDFSLSMLDQQGARAYYP</sequence>
<dbReference type="InterPro" id="IPR024079">
    <property type="entry name" value="MetalloPept_cat_dom_sf"/>
</dbReference>